<dbReference type="EMBL" id="CP001219">
    <property type="protein sequence ID" value="ACK80949.1"/>
    <property type="molecule type" value="Genomic_DNA"/>
</dbReference>
<dbReference type="KEGG" id="afr:AFE_1279"/>
<sequence length="152" mass="16959">MKDIYGLYFLMSPDLEKAFGCYESSGGDYIFWAGAKQRSKGCHFGPCGGAVSKRAESKVQAGWRQIVPVVTMHDIGNANAVILHVLSGLRSYQPLFVETADQLVRQKLAERGIPIYGNFMPKELDQRKGYTPPEQTMPIALPEIHPVQPWAF</sequence>
<dbReference type="Proteomes" id="UP000001362">
    <property type="component" value="Chromosome"/>
</dbReference>
<keyword evidence="2" id="KW-1185">Reference proteome</keyword>
<name>B7J8W1_ACIF2</name>
<proteinExistence type="predicted"/>
<dbReference type="GeneID" id="65280540"/>
<reference evidence="1 2" key="1">
    <citation type="journal article" date="2008" name="BMC Genomics">
        <title>Acidithiobacillus ferrooxidans metabolism: from genome sequence to industrial applications.</title>
        <authorList>
            <person name="Valdes J."/>
            <person name="Pedroso I."/>
            <person name="Quatrini R."/>
            <person name="Dodson R.J."/>
            <person name="Tettelin H."/>
            <person name="Blake R.II."/>
            <person name="Eisen J.A."/>
            <person name="Holmes D.S."/>
        </authorList>
    </citation>
    <scope>NUCLEOTIDE SEQUENCE [LARGE SCALE GENOMIC DNA]</scope>
    <source>
        <strain evidence="2">ATCC 23270 / DSM 14882 / CIP 104768 / NCIMB 8455</strain>
    </source>
</reference>
<evidence type="ECO:0000313" key="2">
    <source>
        <dbReference type="Proteomes" id="UP000001362"/>
    </source>
</evidence>
<dbReference type="AlphaFoldDB" id="B7J8W1"/>
<dbReference type="RefSeq" id="WP_012606950.1">
    <property type="nucleotide sequence ID" value="NC_011761.1"/>
</dbReference>
<accession>B7J8W1</accession>
<organism evidence="1 2">
    <name type="scientific">Acidithiobacillus ferrooxidans (strain ATCC 23270 / DSM 14882 / CIP 104768 / NCIMB 8455)</name>
    <name type="common">Ferrobacillus ferrooxidans (strain ATCC 23270)</name>
    <dbReference type="NCBI Taxonomy" id="243159"/>
    <lineage>
        <taxon>Bacteria</taxon>
        <taxon>Pseudomonadati</taxon>
        <taxon>Pseudomonadota</taxon>
        <taxon>Acidithiobacillia</taxon>
        <taxon>Acidithiobacillales</taxon>
        <taxon>Acidithiobacillaceae</taxon>
        <taxon>Acidithiobacillus</taxon>
    </lineage>
</organism>
<dbReference type="PaxDb" id="243159-AFE_1279"/>
<protein>
    <submittedName>
        <fullName evidence="1">Uncharacterized protein</fullName>
    </submittedName>
</protein>
<dbReference type="HOGENOM" id="CLU_1718374_0_0_6"/>
<evidence type="ECO:0000313" key="1">
    <source>
        <dbReference type="EMBL" id="ACK80949.1"/>
    </source>
</evidence>
<gene>
    <name evidence="1" type="ordered locus">AFE_1279</name>
</gene>
<dbReference type="STRING" id="243159.AFE_1279"/>